<dbReference type="Gene3D" id="3.40.50.2300">
    <property type="match status" value="1"/>
</dbReference>
<evidence type="ECO:0000256" key="1">
    <source>
        <dbReference type="ARBA" id="ARBA00022553"/>
    </source>
</evidence>
<sequence length="214" mass="24807">MPLQITVADDRVAERLGLKFIIENWLPGTIVSLAENLTECKRILSQQQIDIILLDSDILDANSFYLIRSLKENQRSTRILLFSTYDELVYGERYLDAGADGFLQKNENEERIKEALSVILRGEKYVSNRLKEHLLNKRFNLKHQSLSPLNKLTDREMEVCQMLIKGMRVSEIADTLVLHTSTIGTYKSKIYKKLRVKNLVDLLSKFKMHMLSCE</sequence>
<dbReference type="RefSeq" id="WP_289552133.1">
    <property type="nucleotide sequence ID" value="NZ_JBHLWO010000002.1"/>
</dbReference>
<dbReference type="PROSITE" id="PS50110">
    <property type="entry name" value="RESPONSE_REGULATORY"/>
    <property type="match status" value="1"/>
</dbReference>
<evidence type="ECO:0000256" key="2">
    <source>
        <dbReference type="ARBA" id="ARBA00023125"/>
    </source>
</evidence>
<dbReference type="CDD" id="cd17535">
    <property type="entry name" value="REC_NarL-like"/>
    <property type="match status" value="1"/>
</dbReference>
<reference evidence="6 7" key="1">
    <citation type="submission" date="2024-09" db="EMBL/GenBank/DDBJ databases">
        <authorList>
            <person name="Sun Q."/>
            <person name="Mori K."/>
        </authorList>
    </citation>
    <scope>NUCLEOTIDE SEQUENCE [LARGE SCALE GENOMIC DNA]</scope>
    <source>
        <strain evidence="6 7">CCM 7765</strain>
    </source>
</reference>
<dbReference type="PRINTS" id="PR00038">
    <property type="entry name" value="HTHLUXR"/>
</dbReference>
<keyword evidence="2" id="KW-0238">DNA-binding</keyword>
<dbReference type="SMART" id="SM00448">
    <property type="entry name" value="REC"/>
    <property type="match status" value="1"/>
</dbReference>
<dbReference type="InterPro" id="IPR011006">
    <property type="entry name" value="CheY-like_superfamily"/>
</dbReference>
<evidence type="ECO:0000256" key="3">
    <source>
        <dbReference type="PROSITE-ProRule" id="PRU00169"/>
    </source>
</evidence>
<organism evidence="6 7">
    <name type="scientific">Olivibacter oleidegradans</name>
    <dbReference type="NCBI Taxonomy" id="760123"/>
    <lineage>
        <taxon>Bacteria</taxon>
        <taxon>Pseudomonadati</taxon>
        <taxon>Bacteroidota</taxon>
        <taxon>Sphingobacteriia</taxon>
        <taxon>Sphingobacteriales</taxon>
        <taxon>Sphingobacteriaceae</taxon>
        <taxon>Olivibacter</taxon>
    </lineage>
</organism>
<dbReference type="PANTHER" id="PTHR43214:SF43">
    <property type="entry name" value="TWO-COMPONENT RESPONSE REGULATOR"/>
    <property type="match status" value="1"/>
</dbReference>
<dbReference type="Gene3D" id="1.10.10.10">
    <property type="entry name" value="Winged helix-like DNA-binding domain superfamily/Winged helix DNA-binding domain"/>
    <property type="match status" value="1"/>
</dbReference>
<evidence type="ECO:0000259" key="4">
    <source>
        <dbReference type="PROSITE" id="PS50043"/>
    </source>
</evidence>
<dbReference type="InterPro" id="IPR058245">
    <property type="entry name" value="NreC/VraR/RcsB-like_REC"/>
</dbReference>
<feature type="domain" description="HTH luxR-type" evidence="4">
    <location>
        <begin position="145"/>
        <end position="210"/>
    </location>
</feature>
<evidence type="ECO:0000313" key="7">
    <source>
        <dbReference type="Proteomes" id="UP001589774"/>
    </source>
</evidence>
<evidence type="ECO:0000259" key="5">
    <source>
        <dbReference type="PROSITE" id="PS50110"/>
    </source>
</evidence>
<dbReference type="Pfam" id="PF00196">
    <property type="entry name" value="GerE"/>
    <property type="match status" value="1"/>
</dbReference>
<accession>A0ABV6HNY6</accession>
<dbReference type="SUPFAM" id="SSF46894">
    <property type="entry name" value="C-terminal effector domain of the bipartite response regulators"/>
    <property type="match status" value="1"/>
</dbReference>
<proteinExistence type="predicted"/>
<keyword evidence="1 3" id="KW-0597">Phosphoprotein</keyword>
<dbReference type="Proteomes" id="UP001589774">
    <property type="component" value="Unassembled WGS sequence"/>
</dbReference>
<dbReference type="Pfam" id="PF00072">
    <property type="entry name" value="Response_reg"/>
    <property type="match status" value="1"/>
</dbReference>
<dbReference type="PROSITE" id="PS50043">
    <property type="entry name" value="HTH_LUXR_2"/>
    <property type="match status" value="1"/>
</dbReference>
<dbReference type="InterPro" id="IPR039420">
    <property type="entry name" value="WalR-like"/>
</dbReference>
<gene>
    <name evidence="6" type="ORF">ACFFI0_19835</name>
</gene>
<dbReference type="InterPro" id="IPR016032">
    <property type="entry name" value="Sig_transdc_resp-reg_C-effctor"/>
</dbReference>
<dbReference type="InterPro" id="IPR036388">
    <property type="entry name" value="WH-like_DNA-bd_sf"/>
</dbReference>
<dbReference type="PANTHER" id="PTHR43214">
    <property type="entry name" value="TWO-COMPONENT RESPONSE REGULATOR"/>
    <property type="match status" value="1"/>
</dbReference>
<dbReference type="InterPro" id="IPR001789">
    <property type="entry name" value="Sig_transdc_resp-reg_receiver"/>
</dbReference>
<protein>
    <submittedName>
        <fullName evidence="6">Response regulator</fullName>
    </submittedName>
</protein>
<dbReference type="SUPFAM" id="SSF52172">
    <property type="entry name" value="CheY-like"/>
    <property type="match status" value="1"/>
</dbReference>
<dbReference type="EMBL" id="JBHLWO010000002">
    <property type="protein sequence ID" value="MFC0320586.1"/>
    <property type="molecule type" value="Genomic_DNA"/>
</dbReference>
<feature type="modified residue" description="4-aspartylphosphate" evidence="3">
    <location>
        <position position="55"/>
    </location>
</feature>
<dbReference type="CDD" id="cd06170">
    <property type="entry name" value="LuxR_C_like"/>
    <property type="match status" value="1"/>
</dbReference>
<dbReference type="InterPro" id="IPR000792">
    <property type="entry name" value="Tscrpt_reg_LuxR_C"/>
</dbReference>
<dbReference type="SMART" id="SM00421">
    <property type="entry name" value="HTH_LUXR"/>
    <property type="match status" value="1"/>
</dbReference>
<name>A0ABV6HNY6_9SPHI</name>
<comment type="caution">
    <text evidence="6">The sequence shown here is derived from an EMBL/GenBank/DDBJ whole genome shotgun (WGS) entry which is preliminary data.</text>
</comment>
<evidence type="ECO:0000313" key="6">
    <source>
        <dbReference type="EMBL" id="MFC0320586.1"/>
    </source>
</evidence>
<keyword evidence="7" id="KW-1185">Reference proteome</keyword>
<feature type="domain" description="Response regulatory" evidence="5">
    <location>
        <begin position="4"/>
        <end position="120"/>
    </location>
</feature>